<reference evidence="7" key="1">
    <citation type="submission" date="2013-03" db="EMBL/GenBank/DDBJ databases">
        <title>Genome sequence of Chthonomonas calidirosea, the first sequenced genome from the Armatimonadetes phylum (formally candidate division OP10).</title>
        <authorList>
            <person name="Lee K.C.Y."/>
            <person name="Morgan X.C."/>
            <person name="Dunfield P.F."/>
            <person name="Tamas I."/>
            <person name="Houghton K.M."/>
            <person name="Vyssotski M."/>
            <person name="Ryan J.L.J."/>
            <person name="Lagutin K."/>
            <person name="McDonald I.R."/>
            <person name="Stott M.B."/>
        </authorList>
    </citation>
    <scope>NUCLEOTIDE SEQUENCE [LARGE SCALE GENOMIC DNA]</scope>
    <source>
        <strain evidence="7">DSM 23976 / ICMP 18418 / T49</strain>
    </source>
</reference>
<dbReference type="PROSITE" id="PS50893">
    <property type="entry name" value="ABC_TRANSPORTER_2"/>
    <property type="match status" value="1"/>
</dbReference>
<dbReference type="OrthoDB" id="9804819at2"/>
<dbReference type="GO" id="GO:0016887">
    <property type="term" value="F:ATP hydrolysis activity"/>
    <property type="evidence" value="ECO:0007669"/>
    <property type="project" value="InterPro"/>
</dbReference>
<dbReference type="PANTHER" id="PTHR43335:SF4">
    <property type="entry name" value="ABC TRANSPORTER, ATP-BINDING PROTEIN"/>
    <property type="match status" value="1"/>
</dbReference>
<dbReference type="KEGG" id="ccz:CCALI_00504"/>
<dbReference type="InterPro" id="IPR003439">
    <property type="entry name" value="ABC_transporter-like_ATP-bd"/>
</dbReference>
<dbReference type="InterPro" id="IPR027417">
    <property type="entry name" value="P-loop_NTPase"/>
</dbReference>
<keyword evidence="3" id="KW-0547">Nucleotide-binding</keyword>
<evidence type="ECO:0000256" key="2">
    <source>
        <dbReference type="ARBA" id="ARBA00022448"/>
    </source>
</evidence>
<dbReference type="PANTHER" id="PTHR43335">
    <property type="entry name" value="ABC TRANSPORTER, ATP-BINDING PROTEIN"/>
    <property type="match status" value="1"/>
</dbReference>
<dbReference type="STRING" id="454171.CP488_00650"/>
<dbReference type="PATRIC" id="fig|1303518.3.peg.512"/>
<dbReference type="PROSITE" id="PS00211">
    <property type="entry name" value="ABC_TRANSPORTER_1"/>
    <property type="match status" value="1"/>
</dbReference>
<dbReference type="InterPro" id="IPR017871">
    <property type="entry name" value="ABC_transporter-like_CS"/>
</dbReference>
<gene>
    <name evidence="6" type="ORF">CCALI_00504</name>
</gene>
<dbReference type="AlphaFoldDB" id="S0EX25"/>
<dbReference type="Proteomes" id="UP000014227">
    <property type="component" value="Chromosome I"/>
</dbReference>
<dbReference type="SUPFAM" id="SSF52540">
    <property type="entry name" value="P-loop containing nucleoside triphosphate hydrolases"/>
    <property type="match status" value="1"/>
</dbReference>
<evidence type="ECO:0000313" key="7">
    <source>
        <dbReference type="Proteomes" id="UP000014227"/>
    </source>
</evidence>
<name>S0EX25_CHTCT</name>
<dbReference type="EMBL" id="HF951689">
    <property type="protein sequence ID" value="CCW34338.1"/>
    <property type="molecule type" value="Genomic_DNA"/>
</dbReference>
<keyword evidence="4" id="KW-0067">ATP-binding</keyword>
<dbReference type="FunCoup" id="S0EX25">
    <property type="interactions" value="158"/>
</dbReference>
<dbReference type="SMART" id="SM00382">
    <property type="entry name" value="AAA"/>
    <property type="match status" value="1"/>
</dbReference>
<keyword evidence="7" id="KW-1185">Reference proteome</keyword>
<dbReference type="InParanoid" id="S0EX25"/>
<protein>
    <submittedName>
        <fullName evidence="6">ABC-type multidrug transport system, ATPase component</fullName>
    </submittedName>
</protein>
<evidence type="ECO:0000256" key="4">
    <source>
        <dbReference type="ARBA" id="ARBA00022840"/>
    </source>
</evidence>
<comment type="similarity">
    <text evidence="1">Belongs to the ABC transporter superfamily.</text>
</comment>
<dbReference type="RefSeq" id="WP_016481900.1">
    <property type="nucleotide sequence ID" value="NC_021487.1"/>
</dbReference>
<dbReference type="Pfam" id="PF00005">
    <property type="entry name" value="ABC_tran"/>
    <property type="match status" value="1"/>
</dbReference>
<evidence type="ECO:0000256" key="1">
    <source>
        <dbReference type="ARBA" id="ARBA00005417"/>
    </source>
</evidence>
<feature type="domain" description="ABC transporter" evidence="5">
    <location>
        <begin position="5"/>
        <end position="240"/>
    </location>
</feature>
<dbReference type="GO" id="GO:0005524">
    <property type="term" value="F:ATP binding"/>
    <property type="evidence" value="ECO:0007669"/>
    <property type="project" value="UniProtKB-KW"/>
</dbReference>
<dbReference type="eggNOG" id="COG1131">
    <property type="taxonomic scope" value="Bacteria"/>
</dbReference>
<dbReference type="HOGENOM" id="CLU_000604_1_2_0"/>
<accession>S0EX25</accession>
<proteinExistence type="inferred from homology"/>
<keyword evidence="2" id="KW-0813">Transport</keyword>
<dbReference type="CDD" id="cd03230">
    <property type="entry name" value="ABC_DR_subfamily_A"/>
    <property type="match status" value="1"/>
</dbReference>
<dbReference type="InterPro" id="IPR003593">
    <property type="entry name" value="AAA+_ATPase"/>
</dbReference>
<evidence type="ECO:0000256" key="3">
    <source>
        <dbReference type="ARBA" id="ARBA00022741"/>
    </source>
</evidence>
<sequence>MTTAISIRGLTKKYIDVWQRQEVVAVNNLDLEVEEGEIFGFLGRNGAGKTTTIKMLLGLIFPTAGDATILGKPMGDNSVKHLISYLPEETYFYESMTGWDLMDFYGRLFRIPQPERKRRIQICLEKVRLQPDAWHRAIRGYSKGMRQRIGIAQALINDPQLLFLDEPTSGLDPIAHAELRDIVASLKDEGKTVFLSSHQLADVEMICTRVAIIHRGKLLKTGTIKELVEGEHTEITVRGKELANGLIDRLRPIATSVEPIGNDTLKLSSNDPERVSALIDLVRGAKGQVISVMPHRRTLEEVFVETVRKEELASIGAASEEGV</sequence>
<evidence type="ECO:0000313" key="6">
    <source>
        <dbReference type="EMBL" id="CCW34338.1"/>
    </source>
</evidence>
<dbReference type="Gene3D" id="3.40.50.300">
    <property type="entry name" value="P-loop containing nucleotide triphosphate hydrolases"/>
    <property type="match status" value="1"/>
</dbReference>
<evidence type="ECO:0000259" key="5">
    <source>
        <dbReference type="PROSITE" id="PS50893"/>
    </source>
</evidence>
<organism evidence="6 7">
    <name type="scientific">Chthonomonas calidirosea (strain DSM 23976 / ICMP 18418 / T49)</name>
    <dbReference type="NCBI Taxonomy" id="1303518"/>
    <lineage>
        <taxon>Bacteria</taxon>
        <taxon>Bacillati</taxon>
        <taxon>Armatimonadota</taxon>
        <taxon>Chthonomonadia</taxon>
        <taxon>Chthonomonadales</taxon>
        <taxon>Chthonomonadaceae</taxon>
        <taxon>Chthonomonas</taxon>
    </lineage>
</organism>